<dbReference type="SUPFAM" id="SSF51261">
    <property type="entry name" value="Duplicated hybrid motif"/>
    <property type="match status" value="1"/>
</dbReference>
<proteinExistence type="predicted"/>
<dbReference type="AlphaFoldDB" id="A0A9N8ECA1"/>
<evidence type="ECO:0000313" key="3">
    <source>
        <dbReference type="Proteomes" id="UP001153069"/>
    </source>
</evidence>
<dbReference type="InterPro" id="IPR016047">
    <property type="entry name" value="M23ase_b-sheet_dom"/>
</dbReference>
<sequence>MKGTSLLFRPTVVQGYNCDISHSGDYAIDFVMDEGTNVLAARDGTVTSVVDSNTGSCPISQDCRGNFVKITHTDGSYALYLHLKQGGACVTSGQVVQKGDVIGLSGNVGLSTGPHLHFEVDLTNSTTPTFADVAGDGIPVFGKYYTSDNSINVNHCESATLQGRRMTTSHHDLLRGLN</sequence>
<evidence type="ECO:0000259" key="1">
    <source>
        <dbReference type="Pfam" id="PF01551"/>
    </source>
</evidence>
<dbReference type="GO" id="GO:0004222">
    <property type="term" value="F:metalloendopeptidase activity"/>
    <property type="evidence" value="ECO:0007669"/>
    <property type="project" value="TreeGrafter"/>
</dbReference>
<dbReference type="Proteomes" id="UP001153069">
    <property type="component" value="Unassembled WGS sequence"/>
</dbReference>
<dbReference type="Pfam" id="PF01551">
    <property type="entry name" value="Peptidase_M23"/>
    <property type="match status" value="1"/>
</dbReference>
<name>A0A9N8ECA1_9STRA</name>
<dbReference type="PANTHER" id="PTHR21666">
    <property type="entry name" value="PEPTIDASE-RELATED"/>
    <property type="match status" value="1"/>
</dbReference>
<dbReference type="OrthoDB" id="9993394at2759"/>
<feature type="domain" description="M23ase beta-sheet core" evidence="1">
    <location>
        <begin position="26"/>
        <end position="122"/>
    </location>
</feature>
<gene>
    <name evidence="2" type="ORF">SEMRO_737_G195070.1</name>
</gene>
<dbReference type="InterPro" id="IPR050570">
    <property type="entry name" value="Cell_wall_metabolism_enzyme"/>
</dbReference>
<dbReference type="CDD" id="cd12797">
    <property type="entry name" value="M23_peptidase"/>
    <property type="match status" value="1"/>
</dbReference>
<dbReference type="InterPro" id="IPR011055">
    <property type="entry name" value="Dup_hybrid_motif"/>
</dbReference>
<comment type="caution">
    <text evidence="2">The sequence shown here is derived from an EMBL/GenBank/DDBJ whole genome shotgun (WGS) entry which is preliminary data.</text>
</comment>
<dbReference type="Gene3D" id="2.70.70.10">
    <property type="entry name" value="Glucose Permease (Domain IIA)"/>
    <property type="match status" value="1"/>
</dbReference>
<reference evidence="2" key="1">
    <citation type="submission" date="2020-06" db="EMBL/GenBank/DDBJ databases">
        <authorList>
            <consortium name="Plant Systems Biology data submission"/>
        </authorList>
    </citation>
    <scope>NUCLEOTIDE SEQUENCE</scope>
    <source>
        <strain evidence="2">D6</strain>
    </source>
</reference>
<evidence type="ECO:0000313" key="2">
    <source>
        <dbReference type="EMBL" id="CAB9515764.1"/>
    </source>
</evidence>
<dbReference type="PANTHER" id="PTHR21666:SF270">
    <property type="entry name" value="MUREIN HYDROLASE ACTIVATOR ENVC"/>
    <property type="match status" value="1"/>
</dbReference>
<protein>
    <submittedName>
        <fullName evidence="2">DD-endopeptidase MepM</fullName>
    </submittedName>
</protein>
<accession>A0A9N8ECA1</accession>
<keyword evidence="3" id="KW-1185">Reference proteome</keyword>
<organism evidence="2 3">
    <name type="scientific">Seminavis robusta</name>
    <dbReference type="NCBI Taxonomy" id="568900"/>
    <lineage>
        <taxon>Eukaryota</taxon>
        <taxon>Sar</taxon>
        <taxon>Stramenopiles</taxon>
        <taxon>Ochrophyta</taxon>
        <taxon>Bacillariophyta</taxon>
        <taxon>Bacillariophyceae</taxon>
        <taxon>Bacillariophycidae</taxon>
        <taxon>Naviculales</taxon>
        <taxon>Naviculaceae</taxon>
        <taxon>Seminavis</taxon>
    </lineage>
</organism>
<dbReference type="EMBL" id="CAICTM010000736">
    <property type="protein sequence ID" value="CAB9515764.1"/>
    <property type="molecule type" value="Genomic_DNA"/>
</dbReference>